<evidence type="ECO:0000313" key="5">
    <source>
        <dbReference type="EMBL" id="CAH1107456.1"/>
    </source>
</evidence>
<proteinExistence type="predicted"/>
<dbReference type="EMBL" id="OV651833">
    <property type="protein sequence ID" value="CAH1107456.1"/>
    <property type="molecule type" value="Genomic_DNA"/>
</dbReference>
<feature type="coiled-coil region" evidence="2">
    <location>
        <begin position="80"/>
        <end position="161"/>
    </location>
</feature>
<dbReference type="InterPro" id="IPR013607">
    <property type="entry name" value="Phospholipase_A2-like"/>
</dbReference>
<evidence type="ECO:0000313" key="6">
    <source>
        <dbReference type="Proteomes" id="UP001153636"/>
    </source>
</evidence>
<dbReference type="Proteomes" id="UP001153636">
    <property type="component" value="Chromosome 21"/>
</dbReference>
<reference evidence="5" key="1">
    <citation type="submission" date="2022-01" db="EMBL/GenBank/DDBJ databases">
        <authorList>
            <person name="King R."/>
        </authorList>
    </citation>
    <scope>NUCLEOTIDE SEQUENCE</scope>
</reference>
<dbReference type="Gene3D" id="4.10.60.10">
    <property type="entry name" value="Zinc finger, CCHC-type"/>
    <property type="match status" value="1"/>
</dbReference>
<organism evidence="5 6">
    <name type="scientific">Psylliodes chrysocephalus</name>
    <dbReference type="NCBI Taxonomy" id="3402493"/>
    <lineage>
        <taxon>Eukaryota</taxon>
        <taxon>Metazoa</taxon>
        <taxon>Ecdysozoa</taxon>
        <taxon>Arthropoda</taxon>
        <taxon>Hexapoda</taxon>
        <taxon>Insecta</taxon>
        <taxon>Pterygota</taxon>
        <taxon>Neoptera</taxon>
        <taxon>Endopterygota</taxon>
        <taxon>Coleoptera</taxon>
        <taxon>Polyphaga</taxon>
        <taxon>Cucujiformia</taxon>
        <taxon>Chrysomeloidea</taxon>
        <taxon>Chrysomelidae</taxon>
        <taxon>Galerucinae</taxon>
        <taxon>Alticini</taxon>
        <taxon>Psylliodes</taxon>
    </lineage>
</organism>
<dbReference type="PROSITE" id="PS50158">
    <property type="entry name" value="ZF_CCHC"/>
    <property type="match status" value="1"/>
</dbReference>
<dbReference type="InterPro" id="IPR058520">
    <property type="entry name" value="DUF8207"/>
</dbReference>
<evidence type="ECO:0000256" key="1">
    <source>
        <dbReference type="PROSITE-ProRule" id="PRU00047"/>
    </source>
</evidence>
<keyword evidence="6" id="KW-1185">Reference proteome</keyword>
<dbReference type="SUPFAM" id="SSF57756">
    <property type="entry name" value="Retrovirus zinc finger-like domains"/>
    <property type="match status" value="1"/>
</dbReference>
<evidence type="ECO:0000259" key="4">
    <source>
        <dbReference type="PROSITE" id="PS50158"/>
    </source>
</evidence>
<dbReference type="PANTHER" id="PTHR35374">
    <property type="entry name" value="CYCLIN-DEPENDENT KINASE 11A-LIKE"/>
    <property type="match status" value="1"/>
</dbReference>
<dbReference type="GO" id="GO:0005198">
    <property type="term" value="F:structural molecule activity"/>
    <property type="evidence" value="ECO:0007669"/>
    <property type="project" value="InterPro"/>
</dbReference>
<dbReference type="OrthoDB" id="6782628at2759"/>
<feature type="region of interest" description="Disordered" evidence="3">
    <location>
        <begin position="1472"/>
        <end position="1508"/>
    </location>
</feature>
<evidence type="ECO:0000256" key="2">
    <source>
        <dbReference type="SAM" id="Coils"/>
    </source>
</evidence>
<feature type="domain" description="CCHC-type" evidence="4">
    <location>
        <begin position="1423"/>
        <end position="1437"/>
    </location>
</feature>
<feature type="compositionally biased region" description="Polar residues" evidence="3">
    <location>
        <begin position="1494"/>
        <end position="1508"/>
    </location>
</feature>
<keyword evidence="2" id="KW-0175">Coiled coil</keyword>
<dbReference type="GO" id="GO:0008270">
    <property type="term" value="F:zinc ion binding"/>
    <property type="evidence" value="ECO:0007669"/>
    <property type="project" value="UniProtKB-KW"/>
</dbReference>
<name>A0A9P0D065_9CUCU</name>
<dbReference type="InterPro" id="IPR001878">
    <property type="entry name" value="Znf_CCHC"/>
</dbReference>
<dbReference type="Pfam" id="PF26634">
    <property type="entry name" value="DUF8207"/>
    <property type="match status" value="1"/>
</dbReference>
<evidence type="ECO:0000256" key="3">
    <source>
        <dbReference type="SAM" id="MobiDB-lite"/>
    </source>
</evidence>
<dbReference type="GO" id="GO:0003676">
    <property type="term" value="F:nucleic acid binding"/>
    <property type="evidence" value="ECO:0007669"/>
    <property type="project" value="InterPro"/>
</dbReference>
<sequence length="1508" mass="173481">MSEIISEFSGKPNVEDLCLKRARLNKRKIQKQNSKNQIIFRIKKCKESINSKNILNETKKLFEMKSAISGIEYRKRNNLLKQKIHRRRIYSEKMEFLENEIREINNNITNCDNYIEQNSLEEMELEDMYIKNIQRRLIKKIEKEKKTREKLKRELKHNDQKKPNHSESFQNKEDVIKIPETPKSITVEQAKQIQNIQGEKQKQFLPITTALQKVEQAVNNTDTDIKKIIPNIPALTLPEIKESKDMETQTHAMISLGPISSHYLKMVPTKRDIKNISDRYGIYNDATKNAYMIGNIEVFFKDNDIIVGETKYTGTTGLWELLTSADAPNQKLYTKDDYNNYKRILFDTNCLYQNYDKSTGKVRSNTGNKYQNLIKFIWAELKSNLPITPFKNRSLSWDYTEDLGETPKTKRGSGIKEYTENQIEYKYIDNLNELLKRLYFIASEERAGNNNFHNEKLGVVHLIARQMENIIDTPKGIEYLISYVSSLPKKIIKGSGLLNDFINNLPFELHWPGKNYLGPGTKLNERLARGDKPVDKLDEAAMEHDIFYRDHKNVKERHQADEILENKAWERVLYPNSTLNEKIPAWLNLNDNQLKKVSSAYKKKVGVTIQLKNEQIGNGNNKFILKQRQINKLNKAKNNGTGIRLELKYDQIKSGGFLPLLLAGIGALGSLIGAGSAIANTVINKKAKDKELEEQQRHNKTIEGKGCFMKNELPLEPNKNECGILNLNNSNQNGSHWVAWFKKDDFKFYFDSFGDVYPPIELVNYFGKDNLYYNDDRYQNFNDPPIYALKSNQNVFIPNEDNINKASDINNISSSSIIYNTFQENNTNSELLENISPEIELPEGSVVHLNLPSIDKFNFSFPIIQQENVEKSKNLKSEFNETMFLNKFKKWAFTNNVTHKCINELIPIIKSGFPFLKNDARTILGTPRSTEIIHLENGEIVYFGLEKGILKRLGDGLKSCIKEKIDLQINIDGIPIFNNSSIQFWPILIRSEDFKNTSPFAVAIFCGREKPNPIESFLNKFTLLSAQLYDKFFVVYNVHSLCHLHEDVQKFGNLNNFSCFPFENYLGKLKNKIRGKHLPLQQVARRLQEIENCENTNGTYDNQNMYTPNVVRTPGLLMDGEYSPFHTFDQLSAFELSFQSSSEYGSSLLSTSPVCADLDCICGPDTPCPKFITIIPEIKPSLSKDSEKLRIKNEAADALIQAELECRFKFAVPIHKWGIFFTGSDERDSVVSFLEKVECMRAARGVSDVELFSSAADLFKHNAFTWYLNNRGKFVSWVELVDKLKADFLPYNYQDDLLEEIKNRRQYPKEKIAIFVNNMMGLFNRLEVKPDEKTIIKIIRRNLLPTFSQPLALIDIDSVDSLCEKCKRIEESLQWNQGCSSNSGVKSRTYLEPDLNVPGVSNPRNFNKNYKNTSVVSYSNIVCWNCHQSGHKFNQCKLPRKIFCYGCGQVGTTKFRCKFCSKNGYASGATKYFPPPVTARQQANGKSLEKKGKTSSNPQSTENPHTSQ</sequence>
<dbReference type="InterPro" id="IPR036875">
    <property type="entry name" value="Znf_CCHC_sf"/>
</dbReference>
<gene>
    <name evidence="5" type="ORF">PSYICH_LOCUS8092</name>
</gene>
<keyword evidence="1" id="KW-0862">Zinc</keyword>
<accession>A0A9P0D065</accession>
<protein>
    <recommendedName>
        <fullName evidence="4">CCHC-type domain-containing protein</fullName>
    </recommendedName>
</protein>
<keyword evidence="1" id="KW-0479">Metal-binding</keyword>
<dbReference type="Pfam" id="PF08398">
    <property type="entry name" value="Phospholip_A2_4"/>
    <property type="match status" value="1"/>
</dbReference>
<keyword evidence="1" id="KW-0863">Zinc-finger</keyword>
<dbReference type="PANTHER" id="PTHR35374:SF1">
    <property type="entry name" value="PROTEIN KINASE DOMAIN-CONTAINING PROTEIN"/>
    <property type="match status" value="1"/>
</dbReference>